<dbReference type="STRING" id="1166337.SAMN05192580_2758"/>
<dbReference type="AlphaFoldDB" id="A0A1I6LI96"/>
<proteinExistence type="predicted"/>
<keyword evidence="1" id="KW-0805">Transcription regulation</keyword>
<gene>
    <name evidence="5" type="ORF">SAMN05192580_2758</name>
</gene>
<feature type="domain" description="HTH hxlR-type" evidence="4">
    <location>
        <begin position="21"/>
        <end position="119"/>
    </location>
</feature>
<dbReference type="Gene3D" id="3.30.1050.10">
    <property type="entry name" value="SCP2 sterol-binding domain"/>
    <property type="match status" value="1"/>
</dbReference>
<evidence type="ECO:0000256" key="2">
    <source>
        <dbReference type="ARBA" id="ARBA00023125"/>
    </source>
</evidence>
<dbReference type="InterPro" id="IPR036388">
    <property type="entry name" value="WH-like_DNA-bd_sf"/>
</dbReference>
<dbReference type="Gene3D" id="1.10.10.10">
    <property type="entry name" value="Winged helix-like DNA-binding domain superfamily/Winged helix DNA-binding domain"/>
    <property type="match status" value="1"/>
</dbReference>
<reference evidence="5 6" key="1">
    <citation type="submission" date="2016-10" db="EMBL/GenBank/DDBJ databases">
        <authorList>
            <person name="de Groot N.N."/>
        </authorList>
    </citation>
    <scope>NUCLEOTIDE SEQUENCE [LARGE SCALE GENOMIC DNA]</scope>
    <source>
        <strain evidence="5 6">S5-249</strain>
    </source>
</reference>
<evidence type="ECO:0000256" key="1">
    <source>
        <dbReference type="ARBA" id="ARBA00023015"/>
    </source>
</evidence>
<dbReference type="PANTHER" id="PTHR33204:SF18">
    <property type="entry name" value="TRANSCRIPTIONAL REGULATORY PROTEIN"/>
    <property type="match status" value="1"/>
</dbReference>
<dbReference type="InterPro" id="IPR036390">
    <property type="entry name" value="WH_DNA-bd_sf"/>
</dbReference>
<dbReference type="RefSeq" id="WP_093315437.1">
    <property type="nucleotide sequence ID" value="NZ_FOZG01000002.1"/>
</dbReference>
<accession>A0A1I6LI96</accession>
<dbReference type="PROSITE" id="PS51118">
    <property type="entry name" value="HTH_HXLR"/>
    <property type="match status" value="1"/>
</dbReference>
<keyword evidence="3" id="KW-0804">Transcription</keyword>
<name>A0A1I6LI96_9SPHN</name>
<sequence>MKSQKLTDVAAGRSRWYDDACGTAHALELVGERWSLLILRELMFGARRFSELRRALPGISANVLTQRLVGLEQAGLLVRRLLPSPANVAVYELTPWGYEAEEPIKVLGRWAVRSPDHDPTLPLSAASLMMSFRTMFDAGRAAGLEAVIGFDLGAADRFVATIGQGAIAVVRGDCASAGLRLTGTPEQVGAIVYGGAAAQDVGVRVDGDAPLLARFAQLFPLPEKAGIAPGAAAQ</sequence>
<evidence type="ECO:0000313" key="6">
    <source>
        <dbReference type="Proteomes" id="UP000198824"/>
    </source>
</evidence>
<dbReference type="SUPFAM" id="SSF55718">
    <property type="entry name" value="SCP-like"/>
    <property type="match status" value="1"/>
</dbReference>
<keyword evidence="2" id="KW-0238">DNA-binding</keyword>
<dbReference type="InterPro" id="IPR036527">
    <property type="entry name" value="SCP2_sterol-bd_dom_sf"/>
</dbReference>
<evidence type="ECO:0000259" key="4">
    <source>
        <dbReference type="PROSITE" id="PS51118"/>
    </source>
</evidence>
<dbReference type="OrthoDB" id="9782219at2"/>
<evidence type="ECO:0000256" key="3">
    <source>
        <dbReference type="ARBA" id="ARBA00023163"/>
    </source>
</evidence>
<dbReference type="Proteomes" id="UP000198824">
    <property type="component" value="Unassembled WGS sequence"/>
</dbReference>
<dbReference type="EMBL" id="FOZG01000002">
    <property type="protein sequence ID" value="SFS03050.1"/>
    <property type="molecule type" value="Genomic_DNA"/>
</dbReference>
<dbReference type="SUPFAM" id="SSF46785">
    <property type="entry name" value="Winged helix' DNA-binding domain"/>
    <property type="match status" value="1"/>
</dbReference>
<dbReference type="Pfam" id="PF01638">
    <property type="entry name" value="HxlR"/>
    <property type="match status" value="1"/>
</dbReference>
<protein>
    <submittedName>
        <fullName evidence="5">Transcriptional regulator, HxlR family</fullName>
    </submittedName>
</protein>
<evidence type="ECO:0000313" key="5">
    <source>
        <dbReference type="EMBL" id="SFS03050.1"/>
    </source>
</evidence>
<organism evidence="5 6">
    <name type="scientific">Sphingomonas jatrophae</name>
    <dbReference type="NCBI Taxonomy" id="1166337"/>
    <lineage>
        <taxon>Bacteria</taxon>
        <taxon>Pseudomonadati</taxon>
        <taxon>Pseudomonadota</taxon>
        <taxon>Alphaproteobacteria</taxon>
        <taxon>Sphingomonadales</taxon>
        <taxon>Sphingomonadaceae</taxon>
        <taxon>Sphingomonas</taxon>
    </lineage>
</organism>
<dbReference type="InterPro" id="IPR002577">
    <property type="entry name" value="HTH_HxlR"/>
</dbReference>
<dbReference type="GO" id="GO:0003677">
    <property type="term" value="F:DNA binding"/>
    <property type="evidence" value="ECO:0007669"/>
    <property type="project" value="UniProtKB-KW"/>
</dbReference>
<dbReference type="PANTHER" id="PTHR33204">
    <property type="entry name" value="TRANSCRIPTIONAL REGULATOR, MARR FAMILY"/>
    <property type="match status" value="1"/>
</dbReference>
<keyword evidence="6" id="KW-1185">Reference proteome</keyword>